<dbReference type="InterPro" id="IPR043502">
    <property type="entry name" value="DNA/RNA_pol_sf"/>
</dbReference>
<proteinExistence type="predicted"/>
<feature type="domain" description="Reverse transcriptase" evidence="1">
    <location>
        <begin position="1"/>
        <end position="67"/>
    </location>
</feature>
<dbReference type="Gene3D" id="3.30.70.270">
    <property type="match status" value="2"/>
</dbReference>
<gene>
    <name evidence="2" type="primary">pol_230</name>
    <name evidence="2" type="ORF">NGRA_3049</name>
</gene>
<dbReference type="OrthoDB" id="5423428at2759"/>
<sequence>MAKIFRDMKGKDVEIYMDDIVVYSRSIREHTIFLREVLKRLRENNIRLNVTKIQFCQPEVKLLGVRLNGKDIIPSEIKKNEALEFRTPVCVTDVRRFLGLTGWFRDFIKDYTNATIRMTDSF</sequence>
<name>A0A9P6GW90_9MICR</name>
<keyword evidence="3" id="KW-1185">Reference proteome</keyword>
<organism evidence="2 3">
    <name type="scientific">Nosema granulosis</name>
    <dbReference type="NCBI Taxonomy" id="83296"/>
    <lineage>
        <taxon>Eukaryota</taxon>
        <taxon>Fungi</taxon>
        <taxon>Fungi incertae sedis</taxon>
        <taxon>Microsporidia</taxon>
        <taxon>Nosematidae</taxon>
        <taxon>Nosema</taxon>
    </lineage>
</organism>
<reference evidence="2 3" key="1">
    <citation type="journal article" date="2020" name="Genome Biol. Evol.">
        <title>Comparative genomics of strictly vertically transmitted, feminizing microsporidia endosymbionts of amphipod crustaceans.</title>
        <authorList>
            <person name="Cormier A."/>
            <person name="Chebbi M.A."/>
            <person name="Giraud I."/>
            <person name="Wattier R."/>
            <person name="Teixeira M."/>
            <person name="Gilbert C."/>
            <person name="Rigaud T."/>
            <person name="Cordaux R."/>
        </authorList>
    </citation>
    <scope>NUCLEOTIDE SEQUENCE [LARGE SCALE GENOMIC DNA]</scope>
    <source>
        <strain evidence="2 3">Ou3-Ou53</strain>
    </source>
</reference>
<protein>
    <submittedName>
        <fullName evidence="2">Retrovirus-related Pol polyprotein from transposon</fullName>
    </submittedName>
</protein>
<dbReference type="PANTHER" id="PTHR33064:SF37">
    <property type="entry name" value="RIBONUCLEASE H"/>
    <property type="match status" value="1"/>
</dbReference>
<evidence type="ECO:0000259" key="1">
    <source>
        <dbReference type="PROSITE" id="PS50878"/>
    </source>
</evidence>
<evidence type="ECO:0000313" key="3">
    <source>
        <dbReference type="Proteomes" id="UP000740883"/>
    </source>
</evidence>
<dbReference type="InterPro" id="IPR000477">
    <property type="entry name" value="RT_dom"/>
</dbReference>
<dbReference type="AlphaFoldDB" id="A0A9P6GW90"/>
<dbReference type="EMBL" id="SBJO01000539">
    <property type="protein sequence ID" value="KAF9760691.1"/>
    <property type="molecule type" value="Genomic_DNA"/>
</dbReference>
<evidence type="ECO:0000313" key="2">
    <source>
        <dbReference type="EMBL" id="KAF9760691.1"/>
    </source>
</evidence>
<dbReference type="Proteomes" id="UP000740883">
    <property type="component" value="Unassembled WGS sequence"/>
</dbReference>
<dbReference type="SUPFAM" id="SSF56672">
    <property type="entry name" value="DNA/RNA polymerases"/>
    <property type="match status" value="1"/>
</dbReference>
<dbReference type="Pfam" id="PF00078">
    <property type="entry name" value="RVT_1"/>
    <property type="match status" value="1"/>
</dbReference>
<dbReference type="PROSITE" id="PS50878">
    <property type="entry name" value="RT_POL"/>
    <property type="match status" value="1"/>
</dbReference>
<comment type="caution">
    <text evidence="2">The sequence shown here is derived from an EMBL/GenBank/DDBJ whole genome shotgun (WGS) entry which is preliminary data.</text>
</comment>
<dbReference type="InterPro" id="IPR043128">
    <property type="entry name" value="Rev_trsase/Diguanyl_cyclase"/>
</dbReference>
<dbReference type="InterPro" id="IPR051320">
    <property type="entry name" value="Viral_Replic_Matur_Polypro"/>
</dbReference>
<accession>A0A9P6GW90</accession>
<dbReference type="PANTHER" id="PTHR33064">
    <property type="entry name" value="POL PROTEIN"/>
    <property type="match status" value="1"/>
</dbReference>